<reference evidence="6 7" key="1">
    <citation type="submission" date="2019-01" db="EMBL/GenBank/DDBJ databases">
        <title>Agromyces.</title>
        <authorList>
            <person name="Li J."/>
        </authorList>
    </citation>
    <scope>NUCLEOTIDE SEQUENCE [LARGE SCALE GENOMIC DNA]</scope>
    <source>
        <strain evidence="6 7">DSM 23870</strain>
    </source>
</reference>
<dbReference type="SUPFAM" id="SSF46785">
    <property type="entry name" value="Winged helix' DNA-binding domain"/>
    <property type="match status" value="1"/>
</dbReference>
<dbReference type="InterPro" id="IPR011711">
    <property type="entry name" value="GntR_C"/>
</dbReference>
<dbReference type="Gene3D" id="1.10.10.10">
    <property type="entry name" value="Winged helix-like DNA-binding domain superfamily/Winged helix DNA-binding domain"/>
    <property type="match status" value="1"/>
</dbReference>
<evidence type="ECO:0000313" key="7">
    <source>
        <dbReference type="Proteomes" id="UP000292686"/>
    </source>
</evidence>
<dbReference type="SMART" id="SM00895">
    <property type="entry name" value="FCD"/>
    <property type="match status" value="1"/>
</dbReference>
<keyword evidence="3" id="KW-0804">Transcription</keyword>
<dbReference type="AlphaFoldDB" id="A0A4Q2M9G8"/>
<feature type="domain" description="HTH gntR-type" evidence="4">
    <location>
        <begin position="23"/>
        <end position="91"/>
    </location>
</feature>
<accession>A0A4Q2M9G8</accession>
<dbReference type="Pfam" id="PF00392">
    <property type="entry name" value="GntR"/>
    <property type="match status" value="1"/>
</dbReference>
<dbReference type="PRINTS" id="PR00035">
    <property type="entry name" value="HTHGNTR"/>
</dbReference>
<dbReference type="SUPFAM" id="SSF48008">
    <property type="entry name" value="GntR ligand-binding domain-like"/>
    <property type="match status" value="1"/>
</dbReference>
<comment type="caution">
    <text evidence="6">The sequence shown here is derived from an EMBL/GenBank/DDBJ whole genome shotgun (WGS) entry which is preliminary data.</text>
</comment>
<dbReference type="EMBL" id="SDPM01000003">
    <property type="protein sequence ID" value="RXZ87063.1"/>
    <property type="molecule type" value="Genomic_DNA"/>
</dbReference>
<name>A0A4Q2M9G8_9MICO</name>
<dbReference type="PROSITE" id="PS50949">
    <property type="entry name" value="HTH_GNTR"/>
    <property type="match status" value="1"/>
</dbReference>
<dbReference type="Proteomes" id="UP000292686">
    <property type="component" value="Unassembled WGS sequence"/>
</dbReference>
<dbReference type="InterPro" id="IPR008920">
    <property type="entry name" value="TF_FadR/GntR_C"/>
</dbReference>
<keyword evidence="1" id="KW-0805">Transcription regulation</keyword>
<dbReference type="InterPro" id="IPR000524">
    <property type="entry name" value="Tscrpt_reg_HTH_GntR"/>
</dbReference>
<evidence type="ECO:0000256" key="2">
    <source>
        <dbReference type="ARBA" id="ARBA00023125"/>
    </source>
</evidence>
<dbReference type="Proteomes" id="UP000581087">
    <property type="component" value="Unassembled WGS sequence"/>
</dbReference>
<dbReference type="Gene3D" id="1.20.120.530">
    <property type="entry name" value="GntR ligand-binding domain-like"/>
    <property type="match status" value="1"/>
</dbReference>
<proteinExistence type="predicted"/>
<dbReference type="PANTHER" id="PTHR43537:SF5">
    <property type="entry name" value="UXU OPERON TRANSCRIPTIONAL REGULATOR"/>
    <property type="match status" value="1"/>
</dbReference>
<sequence length="251" mass="27383">MPAYPGDSAERIAAALARVPATDSSVAGVTKRLLDFFTSGEIDKGTRLPPERALAESMGVGRSAIRESLAALEILGVVDVKPGSGTYLRGGASELLPQTLSWGMLLSEPQTRDLIETRGELEIAAARLAATRIGDDELRLLEQHLDAMRTHQDDPVRFIEADLKFHLQVAESSGNKVVFDLLQSIRSLLRIWVERGLRSESEAHLAYDEHREVLEALRTHDPARAQAAMQHHMETAGARLSATIEAHPAEG</sequence>
<keyword evidence="2" id="KW-0238">DNA-binding</keyword>
<evidence type="ECO:0000313" key="5">
    <source>
        <dbReference type="EMBL" id="NYD67090.1"/>
    </source>
</evidence>
<dbReference type="Pfam" id="PF07729">
    <property type="entry name" value="FCD"/>
    <property type="match status" value="1"/>
</dbReference>
<dbReference type="CDD" id="cd07377">
    <property type="entry name" value="WHTH_GntR"/>
    <property type="match status" value="1"/>
</dbReference>
<evidence type="ECO:0000313" key="8">
    <source>
        <dbReference type="Proteomes" id="UP000581087"/>
    </source>
</evidence>
<dbReference type="InterPro" id="IPR036390">
    <property type="entry name" value="WH_DNA-bd_sf"/>
</dbReference>
<evidence type="ECO:0000259" key="4">
    <source>
        <dbReference type="PROSITE" id="PS50949"/>
    </source>
</evidence>
<dbReference type="RefSeq" id="WP_129174008.1">
    <property type="nucleotide sequence ID" value="NZ_JACCBI010000001.1"/>
</dbReference>
<keyword evidence="5" id="KW-0670">Pyruvate</keyword>
<dbReference type="GO" id="GO:0003677">
    <property type="term" value="F:DNA binding"/>
    <property type="evidence" value="ECO:0007669"/>
    <property type="project" value="UniProtKB-KW"/>
</dbReference>
<dbReference type="EMBL" id="JACCBI010000001">
    <property type="protein sequence ID" value="NYD67090.1"/>
    <property type="molecule type" value="Genomic_DNA"/>
</dbReference>
<organism evidence="6 7">
    <name type="scientific">Agromyces atrinae</name>
    <dbReference type="NCBI Taxonomy" id="592376"/>
    <lineage>
        <taxon>Bacteria</taxon>
        <taxon>Bacillati</taxon>
        <taxon>Actinomycetota</taxon>
        <taxon>Actinomycetes</taxon>
        <taxon>Micrococcales</taxon>
        <taxon>Microbacteriaceae</taxon>
        <taxon>Agromyces</taxon>
    </lineage>
</organism>
<dbReference type="PANTHER" id="PTHR43537">
    <property type="entry name" value="TRANSCRIPTIONAL REGULATOR, GNTR FAMILY"/>
    <property type="match status" value="1"/>
</dbReference>
<evidence type="ECO:0000256" key="1">
    <source>
        <dbReference type="ARBA" id="ARBA00023015"/>
    </source>
</evidence>
<dbReference type="OrthoDB" id="3172099at2"/>
<dbReference type="SMART" id="SM00345">
    <property type="entry name" value="HTH_GNTR"/>
    <property type="match status" value="1"/>
</dbReference>
<keyword evidence="7" id="KW-1185">Reference proteome</keyword>
<evidence type="ECO:0000313" key="6">
    <source>
        <dbReference type="EMBL" id="RXZ87063.1"/>
    </source>
</evidence>
<dbReference type="GO" id="GO:0003700">
    <property type="term" value="F:DNA-binding transcription factor activity"/>
    <property type="evidence" value="ECO:0007669"/>
    <property type="project" value="InterPro"/>
</dbReference>
<reference evidence="5 8" key="2">
    <citation type="submission" date="2020-07" db="EMBL/GenBank/DDBJ databases">
        <title>Sequencing the genomes of 1000 actinobacteria strains.</title>
        <authorList>
            <person name="Klenk H.-P."/>
        </authorList>
    </citation>
    <scope>NUCLEOTIDE SEQUENCE [LARGE SCALE GENOMIC DNA]</scope>
    <source>
        <strain evidence="5 8">DSM 23870</strain>
    </source>
</reference>
<protein>
    <submittedName>
        <fullName evidence="6">FadR family transcriptional regulator</fullName>
    </submittedName>
    <submittedName>
        <fullName evidence="5">GntR family transcriptional repressor for pyruvate dehydrogenase complex</fullName>
    </submittedName>
</protein>
<dbReference type="InterPro" id="IPR036388">
    <property type="entry name" value="WH-like_DNA-bd_sf"/>
</dbReference>
<gene>
    <name evidence="5" type="ORF">BJ972_001609</name>
    <name evidence="6" type="ORF">ESP50_08405</name>
</gene>
<evidence type="ECO:0000256" key="3">
    <source>
        <dbReference type="ARBA" id="ARBA00023163"/>
    </source>
</evidence>